<dbReference type="Gene3D" id="1.10.1660.10">
    <property type="match status" value="1"/>
</dbReference>
<dbReference type="CDD" id="cd00592">
    <property type="entry name" value="HTH_MerR-like"/>
    <property type="match status" value="1"/>
</dbReference>
<evidence type="ECO:0000313" key="2">
    <source>
        <dbReference type="EMBL" id="MCE5972439.1"/>
    </source>
</evidence>
<reference evidence="2 3" key="1">
    <citation type="submission" date="2021-12" db="EMBL/GenBank/DDBJ databases">
        <title>Sinirhodobacter sp. WL0062 is a bacterium isolated from seawater.</title>
        <authorList>
            <person name="Wang L."/>
            <person name="He W."/>
            <person name="Zhang D.-F."/>
        </authorList>
    </citation>
    <scope>NUCLEOTIDE SEQUENCE [LARGE SCALE GENOMIC DNA]</scope>
    <source>
        <strain evidence="2 3">WL0062</strain>
    </source>
</reference>
<evidence type="ECO:0000313" key="3">
    <source>
        <dbReference type="Proteomes" id="UP001521181"/>
    </source>
</evidence>
<dbReference type="InterPro" id="IPR000551">
    <property type="entry name" value="MerR-type_HTH_dom"/>
</dbReference>
<feature type="domain" description="HTH merR-type" evidence="1">
    <location>
        <begin position="1"/>
        <end position="70"/>
    </location>
</feature>
<dbReference type="InterPro" id="IPR009061">
    <property type="entry name" value="DNA-bd_dom_put_sf"/>
</dbReference>
<evidence type="ECO:0000259" key="1">
    <source>
        <dbReference type="SMART" id="SM00422"/>
    </source>
</evidence>
<dbReference type="SUPFAM" id="SSF46955">
    <property type="entry name" value="Putative DNA-binding domain"/>
    <property type="match status" value="1"/>
</dbReference>
<protein>
    <submittedName>
        <fullName evidence="2">Helix-turn-helix domain-containing protein</fullName>
    </submittedName>
</protein>
<dbReference type="RefSeq" id="WP_233675460.1">
    <property type="nucleotide sequence ID" value="NZ_JAJUOS010000002.1"/>
</dbReference>
<dbReference type="SMART" id="SM00422">
    <property type="entry name" value="HTH_MERR"/>
    <property type="match status" value="1"/>
</dbReference>
<name>A0ABS8YVA7_9RHOB</name>
<sequence length="116" mass="12950">MTLSELAEQLEIAPRQVRFLIGEGILPPANKTGRSADAYDETHLEKARRYLALHRLGMKPASIKVLMSFEDAVPIAQIDGVELRIHPDVQPDAIDIEKVIQHLADALRVYSAKEPK</sequence>
<gene>
    <name evidence="2" type="ORF">LZA78_02905</name>
</gene>
<dbReference type="Pfam" id="PF13411">
    <property type="entry name" value="MerR_1"/>
    <property type="match status" value="1"/>
</dbReference>
<comment type="caution">
    <text evidence="2">The sequence shown here is derived from an EMBL/GenBank/DDBJ whole genome shotgun (WGS) entry which is preliminary data.</text>
</comment>
<dbReference type="Proteomes" id="UP001521181">
    <property type="component" value="Unassembled WGS sequence"/>
</dbReference>
<proteinExistence type="predicted"/>
<organism evidence="2 3">
    <name type="scientific">Rhodobacter flavimaris</name>
    <dbReference type="NCBI Taxonomy" id="2907145"/>
    <lineage>
        <taxon>Bacteria</taxon>
        <taxon>Pseudomonadati</taxon>
        <taxon>Pseudomonadota</taxon>
        <taxon>Alphaproteobacteria</taxon>
        <taxon>Rhodobacterales</taxon>
        <taxon>Rhodobacter group</taxon>
        <taxon>Rhodobacter</taxon>
    </lineage>
</organism>
<accession>A0ABS8YVA7</accession>
<keyword evidence="3" id="KW-1185">Reference proteome</keyword>
<dbReference type="EMBL" id="JAJUOS010000002">
    <property type="protein sequence ID" value="MCE5972439.1"/>
    <property type="molecule type" value="Genomic_DNA"/>
</dbReference>